<dbReference type="EMBL" id="CAADHB010000097">
    <property type="protein sequence ID" value="VFK80257.1"/>
    <property type="molecule type" value="Genomic_DNA"/>
</dbReference>
<evidence type="ECO:0000256" key="1">
    <source>
        <dbReference type="SAM" id="MobiDB-lite"/>
    </source>
</evidence>
<dbReference type="AlphaFoldDB" id="A0A451BPT1"/>
<feature type="region of interest" description="Disordered" evidence="1">
    <location>
        <begin position="69"/>
        <end position="92"/>
    </location>
</feature>
<protein>
    <submittedName>
        <fullName evidence="4">Uncharacterized protein</fullName>
    </submittedName>
</protein>
<organism evidence="4">
    <name type="scientific">Candidatus Kentrum sp. SD</name>
    <dbReference type="NCBI Taxonomy" id="2126332"/>
    <lineage>
        <taxon>Bacteria</taxon>
        <taxon>Pseudomonadati</taxon>
        <taxon>Pseudomonadota</taxon>
        <taxon>Gammaproteobacteria</taxon>
        <taxon>Candidatus Kentrum</taxon>
    </lineage>
</organism>
<evidence type="ECO:0000313" key="3">
    <source>
        <dbReference type="EMBL" id="VFK49170.1"/>
    </source>
</evidence>
<evidence type="ECO:0000313" key="4">
    <source>
        <dbReference type="EMBL" id="VFK80257.1"/>
    </source>
</evidence>
<dbReference type="EMBL" id="CAADFU010000161">
    <property type="protein sequence ID" value="VFK49170.1"/>
    <property type="molecule type" value="Genomic_DNA"/>
</dbReference>
<evidence type="ECO:0000313" key="2">
    <source>
        <dbReference type="EMBL" id="VFK43842.1"/>
    </source>
</evidence>
<reference evidence="4" key="1">
    <citation type="submission" date="2019-02" db="EMBL/GenBank/DDBJ databases">
        <authorList>
            <person name="Gruber-Vodicka R. H."/>
            <person name="Seah K. B. B."/>
        </authorList>
    </citation>
    <scope>NUCLEOTIDE SEQUENCE</scope>
    <source>
        <strain evidence="4">BECK_S127</strain>
        <strain evidence="3">BECK_S1320</strain>
        <strain evidence="2">BECK_S1321</strain>
    </source>
</reference>
<dbReference type="EMBL" id="CAADFR010000158">
    <property type="protein sequence ID" value="VFK43842.1"/>
    <property type="molecule type" value="Genomic_DNA"/>
</dbReference>
<accession>A0A451BPT1</accession>
<proteinExistence type="predicted"/>
<sequence length="92" mass="10062">MWMRIIRIFNPGNYLYSSGSSEKSVGKIWDRQIAKSMIQSDFDTMIGSKPIGFSGSEFSFVVQTLEGLSHGSLGGPQPLDRIRGEISSDSGS</sequence>
<name>A0A451BPT1_9GAMM</name>
<gene>
    <name evidence="4" type="ORF">BECKSD772D_GA0070982_10973</name>
    <name evidence="3" type="ORF">BECKSD772E_GA0070983_11619</name>
    <name evidence="2" type="ORF">BECKSD772F_GA0070984_11589</name>
</gene>